<feature type="compositionally biased region" description="Low complexity" evidence="1">
    <location>
        <begin position="1909"/>
        <end position="1920"/>
    </location>
</feature>
<feature type="region of interest" description="Disordered" evidence="1">
    <location>
        <begin position="378"/>
        <end position="405"/>
    </location>
</feature>
<dbReference type="GO" id="GO:0003351">
    <property type="term" value="P:epithelial cilium movement involved in extracellular fluid movement"/>
    <property type="evidence" value="ECO:0007669"/>
    <property type="project" value="TreeGrafter"/>
</dbReference>
<name>A0A8B8AM82_CRAVI</name>
<dbReference type="RefSeq" id="XP_022292310.1">
    <property type="nucleotide sequence ID" value="XM_022436602.1"/>
</dbReference>
<dbReference type="Gene3D" id="2.60.450.20">
    <property type="match status" value="1"/>
</dbReference>
<feature type="region of interest" description="Disordered" evidence="1">
    <location>
        <begin position="2245"/>
        <end position="2293"/>
    </location>
</feature>
<evidence type="ECO:0000256" key="1">
    <source>
        <dbReference type="SAM" id="MobiDB-lite"/>
    </source>
</evidence>
<feature type="region of interest" description="Disordered" evidence="1">
    <location>
        <begin position="1195"/>
        <end position="1267"/>
    </location>
</feature>
<feature type="compositionally biased region" description="Basic and acidic residues" evidence="1">
    <location>
        <begin position="1896"/>
        <end position="1905"/>
    </location>
</feature>
<feature type="compositionally biased region" description="Basic and acidic residues" evidence="1">
    <location>
        <begin position="1136"/>
        <end position="1155"/>
    </location>
</feature>
<feature type="compositionally biased region" description="Pro residues" evidence="1">
    <location>
        <begin position="1828"/>
        <end position="1838"/>
    </location>
</feature>
<dbReference type="Pfam" id="PF14874">
    <property type="entry name" value="PapD-like"/>
    <property type="match status" value="1"/>
</dbReference>
<feature type="compositionally biased region" description="Basic and acidic residues" evidence="1">
    <location>
        <begin position="159"/>
        <end position="174"/>
    </location>
</feature>
<feature type="compositionally biased region" description="Basic and acidic residues" evidence="1">
    <location>
        <begin position="194"/>
        <end position="212"/>
    </location>
</feature>
<evidence type="ECO:0000313" key="3">
    <source>
        <dbReference type="RefSeq" id="XP_022292310.1"/>
    </source>
</evidence>
<feature type="compositionally biased region" description="Basic and acidic residues" evidence="1">
    <location>
        <begin position="731"/>
        <end position="755"/>
    </location>
</feature>
<dbReference type="GO" id="GO:0005576">
    <property type="term" value="C:extracellular region"/>
    <property type="evidence" value="ECO:0007669"/>
    <property type="project" value="GOC"/>
</dbReference>
<feature type="compositionally biased region" description="Basic and acidic residues" evidence="1">
    <location>
        <begin position="777"/>
        <end position="792"/>
    </location>
</feature>
<protein>
    <submittedName>
        <fullName evidence="3">Sperm-associated antigen 17-like isoform X1</fullName>
    </submittedName>
</protein>
<dbReference type="OrthoDB" id="10257153at2759"/>
<accession>A0A8B8AM82</accession>
<feature type="region of interest" description="Disordered" evidence="1">
    <location>
        <begin position="1824"/>
        <end position="1862"/>
    </location>
</feature>
<dbReference type="GeneID" id="111103375"/>
<feature type="compositionally biased region" description="Basic and acidic residues" evidence="1">
    <location>
        <begin position="1251"/>
        <end position="1265"/>
    </location>
</feature>
<feature type="compositionally biased region" description="Basic and acidic residues" evidence="1">
    <location>
        <begin position="989"/>
        <end position="999"/>
    </location>
</feature>
<feature type="region of interest" description="Disordered" evidence="1">
    <location>
        <begin position="675"/>
        <end position="809"/>
    </location>
</feature>
<feature type="compositionally biased region" description="Basic residues" evidence="1">
    <location>
        <begin position="938"/>
        <end position="955"/>
    </location>
</feature>
<feature type="compositionally biased region" description="Polar residues" evidence="1">
    <location>
        <begin position="679"/>
        <end position="694"/>
    </location>
</feature>
<feature type="compositionally biased region" description="Polar residues" evidence="1">
    <location>
        <begin position="2284"/>
        <end position="2293"/>
    </location>
</feature>
<feature type="compositionally biased region" description="Polar residues" evidence="1">
    <location>
        <begin position="1933"/>
        <end position="1947"/>
    </location>
</feature>
<dbReference type="Proteomes" id="UP000694844">
    <property type="component" value="Chromosome 7"/>
</dbReference>
<keyword evidence="2" id="KW-1185">Reference proteome</keyword>
<feature type="compositionally biased region" description="Basic and acidic residues" evidence="1">
    <location>
        <begin position="135"/>
        <end position="144"/>
    </location>
</feature>
<proteinExistence type="predicted"/>
<evidence type="ECO:0000313" key="2">
    <source>
        <dbReference type="Proteomes" id="UP000694844"/>
    </source>
</evidence>
<dbReference type="GO" id="GO:1990716">
    <property type="term" value="C:axonemal central apparatus"/>
    <property type="evidence" value="ECO:0007669"/>
    <property type="project" value="TreeGrafter"/>
</dbReference>
<sequence length="2293" mass="255318">MSKAGKRVKSGSGQGGAKWEQPLLAATFDEESWKANVTFVVGEKPEDYTWIDILGATIAAGSRRLFSVISKEQLEAEVRELGNPKGKKPKEVPQHFEVCEPCKIHLDNGEDIPLPLLARLIKFKLLAIKANDLKRRETEKKRDASNNAELGQGGKKKKATDGKDKGKGGKDKPKSAGKGKGGGKKTPEPPSAKEGSKLRKRGEEDDEGKYIDDEPDDGAQHYVVIYGFHNPHLVAYLSELGLTVESIIKVSSQDYSRFEKPELPDVEKDEKTLALEEVERNQKLRLKRELKQYWKDILLLLQRPPDGSTLHNVARKDYEVKNLIVPENLEDPEQKNNLGTALFEDIACMIYDLIDAKRQYQTYLDNLKLLHVPVPGETAQTQEEKPAVSAAPTPQQTTAPSIPSIHPDQLETKVEVDMRYYNDLMNCVPQESSSIPLMMHCMLEQVVATDEGRDPPSEQLPPRRADGINSSLVSHISKMAFKLALSEEEHSMLSDIFDLPERPPDTPNQPLLMNIHDDICIRTNHLKTIYGFNPQEVEKDMLKKLPFQNFVHIPRPTSSVAKERAARLQELIHFCATDGLSQSEIDRAFKQFVFESMDLAGTDPNGFIITRDSEGLEHSAIPWDDPYPFFRGMIPKHEKAHKDELMSTPSEERSGGHTVTINVVKWSDMELIDYDIPDTPSSSGPDTREVTPNISPEPVSRSKKSDETPRKSRSKKKASKSAVSPTPIPPDELKRMEKSPDPSDRSRPSTADSKKGILRPSSRSSSGGRRSRSNSVHFEKDEAGHPIRHIELEDKEVTEEEPEKTAEESMHEIVDAQKRLLDQWCFAEHYEPHVLLQVLKEASYKLPFMDSYFNKRDNSMMVVLHNPFNTEFQNHVDWHTELHCNLGFRNYLEYVGESISDWLQEEEAKYSAHMLTRELDKMRQEEDAAAKAAEQAAKKGKKSPRKSPSRSKSPKSRSSSQERSSSANSNMFVRANSLKAWKEEQDRIKAEEEEKERAQSAKRARSAQKRAEKDAEKDKKRPGSRGSAKSKSSKEREAEPQEAPPEEGMPPPERYWPYTGYDVGNKLIHVSGITTSMFPCDGGQIRTERVEFVQGTTSIKSTILKDGHNFTVHILDPKEATDESEQDDDMPPPAAEKAEFEKSEKDDAKTTEGERGSSAQKTQKSEGDKTSVSAFGSITAQLMDGMTLALSQFGATGESKDGKKYEPIPYTPPPSTPLPGPPPSPTKSKKGDKKGAPTPEPPPPQTPLEDEEKKDQEEKKDEEKPILQPFQQLYVSCPDGLNVKFLLESSLGMKPIAEDDRRLLVKQSYPYKTKGVQECEAVRRKYALKETSRIMTSEGTVIKMMEDGNIEVLYADSTVSVHTGHWEIPSTQRPESVDEKRGTWTTTYPTGEKIMYKGNGDMEELKAVMISVASDPETNQTMATRDDHVITVSYPDGTTIVEHADGTRITTYYRENTMNPEEGQESEIEKEFDSQTVKFVKVECPAYATVEFNCATSENLTIFGNGSTINVFPDGYYMLHHWDGGRCEVDTEGTMTYYPRPDKITEQLLPERELQYVLRHNADVVVETVDTDGNVFNVKSNGDFQVIPVNGDEMSDVSNEDILKPEKKLVTYKEHAPRFLIIHADGSGTELLRYQDIAEYLIGAEQSPATAVLKDELANFPGVTGITTLKPYLGGPSERWLKKYDQESIIPHGIRCRDLTTLPPKEYKRPGSRFGTRLGQGLAVGGAVKQPVRIPILKCPSVLELRQLIQYKPVSASLRETLKSGLREYAEYVIERNKVADHMQVVDPRTEEEKINASDLQEIGLQQAKDKNYASANVKEVYERATAPPVPSPPPTPQPKRTQADWDRDQREVMEEKAGRDALRKKKIPSYFDSEFGKAFLLTQAKDVDEILRELSADPRKDGTEAVRGQLSGQSGQQMSPVTSAYPARSLAAVTSVQSDRSSTSPVETLPPKNVPDTPLSYADNELRGVYTETVPSRGGVRPGNPTPAHAQGQGSPAPIRPQNPTPVHAGKEKTGRPINPTPKQAGGGMDSPSDLPSQLDYPAIIMEQPLEEEVEDEVNGEELTLTKSLKVNVLGQPRKKPVPLPTGIKGGRPGAIPNIKYISIEEPVRRKVNTSLTAGASIKGQNQLSHMSGLILFPEEAEFGVLKEGCTYCYTVYLKNTGVDSCRFRIKQPPPATGLRIVYNPGPIAAGMRLELNVELYAIAVGVEGEMGVGSVRHDLEIVTQTDVLFLPISATVLTAYEYDHRSPNSPKGGKSKGAKLVSTRPPATTGIIRPRKTPLGIGNTSASSYVR</sequence>
<dbReference type="KEGG" id="cvn:111103375"/>
<dbReference type="InterPro" id="IPR047002">
    <property type="entry name" value="Tcp10_C_sf"/>
</dbReference>
<dbReference type="InterPro" id="IPR026173">
    <property type="entry name" value="SPAG17"/>
</dbReference>
<dbReference type="PANTHER" id="PTHR21963:SF1">
    <property type="entry name" value="SPERM-ASSOCIATED ANTIGEN 17"/>
    <property type="match status" value="1"/>
</dbReference>
<feature type="compositionally biased region" description="Low complexity" evidence="1">
    <location>
        <begin position="956"/>
        <end position="966"/>
    </location>
</feature>
<feature type="compositionally biased region" description="Basic and acidic residues" evidence="1">
    <location>
        <begin position="1842"/>
        <end position="1862"/>
    </location>
</feature>
<feature type="region of interest" description="Disordered" evidence="1">
    <location>
        <begin position="135"/>
        <end position="215"/>
    </location>
</feature>
<reference evidence="3" key="1">
    <citation type="submission" date="2025-08" db="UniProtKB">
        <authorList>
            <consortium name="RefSeq"/>
        </authorList>
    </citation>
    <scope>IDENTIFICATION</scope>
    <source>
        <tissue evidence="3">Whole sample</tissue>
    </source>
</reference>
<feature type="region of interest" description="Disordered" evidence="1">
    <location>
        <begin position="1896"/>
        <end position="2039"/>
    </location>
</feature>
<feature type="compositionally biased region" description="Acidic residues" evidence="1">
    <location>
        <begin position="793"/>
        <end position="802"/>
    </location>
</feature>
<feature type="compositionally biased region" description="Pro residues" evidence="1">
    <location>
        <begin position="1209"/>
        <end position="1225"/>
    </location>
</feature>
<feature type="compositionally biased region" description="Polar residues" evidence="1">
    <location>
        <begin position="392"/>
        <end position="401"/>
    </location>
</feature>
<dbReference type="PANTHER" id="PTHR21963">
    <property type="entry name" value="PF6"/>
    <property type="match status" value="1"/>
</dbReference>
<feature type="compositionally biased region" description="Basic and acidic residues" evidence="1">
    <location>
        <begin position="1009"/>
        <end position="1021"/>
    </location>
</feature>
<dbReference type="GO" id="GO:1904158">
    <property type="term" value="P:axonemal central apparatus assembly"/>
    <property type="evidence" value="ECO:0007669"/>
    <property type="project" value="TreeGrafter"/>
</dbReference>
<feature type="region of interest" description="Disordered" evidence="1">
    <location>
        <begin position="922"/>
        <end position="973"/>
    </location>
</feature>
<feature type="region of interest" description="Disordered" evidence="1">
    <location>
        <begin position="989"/>
        <end position="1056"/>
    </location>
</feature>
<gene>
    <name evidence="3" type="primary">LOC111103375</name>
</gene>
<feature type="region of interest" description="Disordered" evidence="1">
    <location>
        <begin position="1118"/>
        <end position="1171"/>
    </location>
</feature>
<organism evidence="2 3">
    <name type="scientific">Crassostrea virginica</name>
    <name type="common">Eastern oyster</name>
    <dbReference type="NCBI Taxonomy" id="6565"/>
    <lineage>
        <taxon>Eukaryota</taxon>
        <taxon>Metazoa</taxon>
        <taxon>Spiralia</taxon>
        <taxon>Lophotrochozoa</taxon>
        <taxon>Mollusca</taxon>
        <taxon>Bivalvia</taxon>
        <taxon>Autobranchia</taxon>
        <taxon>Pteriomorphia</taxon>
        <taxon>Ostreida</taxon>
        <taxon>Ostreoidea</taxon>
        <taxon>Ostreidae</taxon>
        <taxon>Crassostrea</taxon>
    </lineage>
</organism>